<feature type="active site" evidence="5">
    <location>
        <position position="384"/>
    </location>
</feature>
<dbReference type="InterPro" id="IPR000169">
    <property type="entry name" value="Pept_cys_AS"/>
</dbReference>
<proteinExistence type="inferred from homology"/>
<dbReference type="PROSITE" id="PS00639">
    <property type="entry name" value="THIOL_PROTEASE_HIS"/>
    <property type="match status" value="1"/>
</dbReference>
<keyword evidence="7" id="KW-1185">Reference proteome</keyword>
<dbReference type="PIRSF" id="PIRSF005700">
    <property type="entry name" value="PepC"/>
    <property type="match status" value="1"/>
</dbReference>
<comment type="caution">
    <text evidence="6">The sequence shown here is derived from an EMBL/GenBank/DDBJ whole genome shotgun (WGS) entry which is preliminary data.</text>
</comment>
<evidence type="ECO:0000256" key="4">
    <source>
        <dbReference type="PIRNR" id="PIRNR005700"/>
    </source>
</evidence>
<evidence type="ECO:0000256" key="5">
    <source>
        <dbReference type="PIRSR" id="PIRSR005700-1"/>
    </source>
</evidence>
<name>A0A853D917_9MICO</name>
<gene>
    <name evidence="6" type="ORF">HNR15_000919</name>
</gene>
<dbReference type="InterPro" id="IPR025660">
    <property type="entry name" value="Pept_his_AS"/>
</dbReference>
<organism evidence="6 7">
    <name type="scientific">Allobranchiibius huperziae</name>
    <dbReference type="NCBI Taxonomy" id="1874116"/>
    <lineage>
        <taxon>Bacteria</taxon>
        <taxon>Bacillati</taxon>
        <taxon>Actinomycetota</taxon>
        <taxon>Actinomycetes</taxon>
        <taxon>Micrococcales</taxon>
        <taxon>Dermacoccaceae</taxon>
        <taxon>Allobranchiibius</taxon>
    </lineage>
</organism>
<dbReference type="GO" id="GO:0070005">
    <property type="term" value="F:cysteine-type aminopeptidase activity"/>
    <property type="evidence" value="ECO:0007669"/>
    <property type="project" value="InterPro"/>
</dbReference>
<dbReference type="CDD" id="cd00585">
    <property type="entry name" value="Peptidase_C1B"/>
    <property type="match status" value="1"/>
</dbReference>
<dbReference type="SUPFAM" id="SSF54001">
    <property type="entry name" value="Cysteine proteinases"/>
    <property type="match status" value="1"/>
</dbReference>
<dbReference type="AlphaFoldDB" id="A0A853D917"/>
<dbReference type="PROSITE" id="PS00139">
    <property type="entry name" value="THIOL_PROTEASE_CYS"/>
    <property type="match status" value="1"/>
</dbReference>
<dbReference type="GO" id="GO:0005737">
    <property type="term" value="C:cytoplasm"/>
    <property type="evidence" value="ECO:0007669"/>
    <property type="project" value="TreeGrafter"/>
</dbReference>
<dbReference type="GO" id="GO:0043418">
    <property type="term" value="P:homocysteine catabolic process"/>
    <property type="evidence" value="ECO:0007669"/>
    <property type="project" value="TreeGrafter"/>
</dbReference>
<protein>
    <recommendedName>
        <fullName evidence="4">Aminopeptidase</fullName>
    </recommendedName>
</protein>
<dbReference type="Pfam" id="PF03051">
    <property type="entry name" value="Peptidase_C1_2"/>
    <property type="match status" value="1"/>
</dbReference>
<evidence type="ECO:0000313" key="7">
    <source>
        <dbReference type="Proteomes" id="UP000571817"/>
    </source>
</evidence>
<keyword evidence="3 4" id="KW-0788">Thiol protease</keyword>
<dbReference type="InterPro" id="IPR004134">
    <property type="entry name" value="Peptidase_C1B"/>
</dbReference>
<dbReference type="Proteomes" id="UP000571817">
    <property type="component" value="Unassembled WGS sequence"/>
</dbReference>
<evidence type="ECO:0000256" key="3">
    <source>
        <dbReference type="ARBA" id="ARBA00022807"/>
    </source>
</evidence>
<feature type="active site" evidence="5">
    <location>
        <position position="74"/>
    </location>
</feature>
<evidence type="ECO:0000313" key="6">
    <source>
        <dbReference type="EMBL" id="NYJ73956.1"/>
    </source>
</evidence>
<evidence type="ECO:0000256" key="1">
    <source>
        <dbReference type="ARBA" id="ARBA00022670"/>
    </source>
</evidence>
<sequence>MSDVPTTALTSDDVDLLRKEFDASPTHRIVQNALTNTALADVALDRTIVTRTDTSMSHRLDDWKVTNQEKSGRCWLFAGLNLLRVGAARRMGLKDFEFSQNHLLFWDKLERCNYFMDSVVRLRDRPSDDRTLGFVLDEVMGDGGQWNMFVALVHKHGLVPKSAMPETRSSSDTGAMNGVLRSLLRQAARDLRAAKEKDIDGVRAQVMSAAYRILAMHLGTPPETVDWQWTDTDKQFHRDGVLTPQEFRDRYVEQDLDDYVCLVDDPRESSPRGATFTVDELGNVVGGVPVRYLNVEPDLLKSIAAASIRDGEPVWFGCDVSKMMARDLGIWDARLFDYDGVYDTSFALDKAARLEFHDTLMTHAMLLTGVDLDGDTPRKWRVENSWGDSKADQGFYTMNDSWFAPYVFEIAAHRSRLPQELQDALEQEPIVLPAWDPMGALADG</sequence>
<keyword evidence="2 4" id="KW-0378">Hydrolase</keyword>
<evidence type="ECO:0000256" key="2">
    <source>
        <dbReference type="ARBA" id="ARBA00022801"/>
    </source>
</evidence>
<keyword evidence="4" id="KW-0031">Aminopeptidase</keyword>
<dbReference type="RefSeq" id="WP_179479530.1">
    <property type="nucleotide sequence ID" value="NZ_JACCFW010000001.1"/>
</dbReference>
<dbReference type="PANTHER" id="PTHR10363">
    <property type="entry name" value="BLEOMYCIN HYDROLASE"/>
    <property type="match status" value="1"/>
</dbReference>
<reference evidence="6 7" key="1">
    <citation type="submission" date="2020-07" db="EMBL/GenBank/DDBJ databases">
        <title>Sequencing the genomes of 1000 actinobacteria strains.</title>
        <authorList>
            <person name="Klenk H.-P."/>
        </authorList>
    </citation>
    <scope>NUCLEOTIDE SEQUENCE [LARGE SCALE GENOMIC DNA]</scope>
    <source>
        <strain evidence="6 7">DSM 29531</strain>
    </source>
</reference>
<dbReference type="PANTHER" id="PTHR10363:SF2">
    <property type="entry name" value="BLEOMYCIN HYDROLASE"/>
    <property type="match status" value="1"/>
</dbReference>
<feature type="active site" evidence="5">
    <location>
        <position position="363"/>
    </location>
</feature>
<dbReference type="GO" id="GO:0009636">
    <property type="term" value="P:response to toxic substance"/>
    <property type="evidence" value="ECO:0007669"/>
    <property type="project" value="TreeGrafter"/>
</dbReference>
<dbReference type="GO" id="GO:0006508">
    <property type="term" value="P:proteolysis"/>
    <property type="evidence" value="ECO:0007669"/>
    <property type="project" value="UniProtKB-KW"/>
</dbReference>
<accession>A0A853D917</accession>
<comment type="similarity">
    <text evidence="4">Belongs to the peptidase C1 family.</text>
</comment>
<dbReference type="EMBL" id="JACCFW010000001">
    <property type="protein sequence ID" value="NYJ73956.1"/>
    <property type="molecule type" value="Genomic_DNA"/>
</dbReference>
<keyword evidence="1 4" id="KW-0645">Protease</keyword>
<dbReference type="InterPro" id="IPR038765">
    <property type="entry name" value="Papain-like_cys_pep_sf"/>
</dbReference>
<dbReference type="Gene3D" id="3.90.70.10">
    <property type="entry name" value="Cysteine proteinases"/>
    <property type="match status" value="1"/>
</dbReference>